<evidence type="ECO:0000256" key="1">
    <source>
        <dbReference type="SAM" id="MobiDB-lite"/>
    </source>
</evidence>
<proteinExistence type="predicted"/>
<evidence type="ECO:0000313" key="3">
    <source>
        <dbReference type="Proteomes" id="UP001305779"/>
    </source>
</evidence>
<evidence type="ECO:0000313" key="2">
    <source>
        <dbReference type="EMBL" id="KAK4494010.1"/>
    </source>
</evidence>
<feature type="compositionally biased region" description="Pro residues" evidence="1">
    <location>
        <begin position="31"/>
        <end position="40"/>
    </location>
</feature>
<dbReference type="EMBL" id="JAXOVC010000015">
    <property type="protein sequence ID" value="KAK4494010.1"/>
    <property type="molecule type" value="Genomic_DNA"/>
</dbReference>
<organism evidence="2 3">
    <name type="scientific">Zasmidium cellare</name>
    <name type="common">Wine cellar mold</name>
    <name type="synonym">Racodium cellare</name>
    <dbReference type="NCBI Taxonomy" id="395010"/>
    <lineage>
        <taxon>Eukaryota</taxon>
        <taxon>Fungi</taxon>
        <taxon>Dikarya</taxon>
        <taxon>Ascomycota</taxon>
        <taxon>Pezizomycotina</taxon>
        <taxon>Dothideomycetes</taxon>
        <taxon>Dothideomycetidae</taxon>
        <taxon>Mycosphaerellales</taxon>
        <taxon>Mycosphaerellaceae</taxon>
        <taxon>Zasmidium</taxon>
    </lineage>
</organism>
<protein>
    <submittedName>
        <fullName evidence="2">Uncharacterized protein</fullName>
    </submittedName>
</protein>
<feature type="region of interest" description="Disordered" evidence="1">
    <location>
        <begin position="248"/>
        <end position="281"/>
    </location>
</feature>
<feature type="compositionally biased region" description="Acidic residues" evidence="1">
    <location>
        <begin position="248"/>
        <end position="266"/>
    </location>
</feature>
<keyword evidence="3" id="KW-1185">Reference proteome</keyword>
<accession>A0ABR0DXV5</accession>
<sequence length="281" mass="31152">MAQPPAKRRREDDFTTAPAHNAHQPLYYPSLPCPTPTGQPPPIADMISTLREADLRTLLTQIAQTEPSNFALSLLTDTYTTRILAARAQVIDFDHHSKSAWYTLNRSHYTKLSGSKQYEASWDAMAEVTGCIHAIAKRATPETSFGTKLNALVTLRKIGKTVLLSSGDCLTSEVRKQFASDHCLEETVNGILEGMSVEERIKAGKNVSEVGKPDLLEKMRWVYNDGSGYCIFEGLGEAVELLEFGEFEEGEDGEEDEEEEEDEDESLVVLNPSRPAVITID</sequence>
<feature type="region of interest" description="Disordered" evidence="1">
    <location>
        <begin position="1"/>
        <end position="40"/>
    </location>
</feature>
<gene>
    <name evidence="2" type="ORF">PRZ48_015196</name>
</gene>
<name>A0ABR0DXV5_ZASCE</name>
<comment type="caution">
    <text evidence="2">The sequence shown here is derived from an EMBL/GenBank/DDBJ whole genome shotgun (WGS) entry which is preliminary data.</text>
</comment>
<dbReference type="Proteomes" id="UP001305779">
    <property type="component" value="Unassembled WGS sequence"/>
</dbReference>
<reference evidence="2 3" key="1">
    <citation type="journal article" date="2023" name="G3 (Bethesda)">
        <title>A chromosome-level genome assembly of Zasmidium syzygii isolated from banana leaves.</title>
        <authorList>
            <person name="van Westerhoven A.C."/>
            <person name="Mehrabi R."/>
            <person name="Talebi R."/>
            <person name="Steentjes M.B.F."/>
            <person name="Corcolon B."/>
            <person name="Chong P.A."/>
            <person name="Kema G.H.J."/>
            <person name="Seidl M.F."/>
        </authorList>
    </citation>
    <scope>NUCLEOTIDE SEQUENCE [LARGE SCALE GENOMIC DNA]</scope>
    <source>
        <strain evidence="2 3">P124</strain>
    </source>
</reference>